<evidence type="ECO:0000313" key="1">
    <source>
        <dbReference type="EMBL" id="TCU37046.1"/>
    </source>
</evidence>
<dbReference type="EMBL" id="SMBK01000006">
    <property type="protein sequence ID" value="TCU37046.1"/>
    <property type="molecule type" value="Genomic_DNA"/>
</dbReference>
<protein>
    <submittedName>
        <fullName evidence="1">Uncharacterized protein</fullName>
    </submittedName>
</protein>
<organism evidence="1 2">
    <name type="scientific">Rhizobium azibense</name>
    <dbReference type="NCBI Taxonomy" id="1136135"/>
    <lineage>
        <taxon>Bacteria</taxon>
        <taxon>Pseudomonadati</taxon>
        <taxon>Pseudomonadota</taxon>
        <taxon>Alphaproteobacteria</taxon>
        <taxon>Hyphomicrobiales</taxon>
        <taxon>Rhizobiaceae</taxon>
        <taxon>Rhizobium/Agrobacterium group</taxon>
        <taxon>Rhizobium</taxon>
    </lineage>
</organism>
<dbReference type="AlphaFoldDB" id="A0A4R3RYV2"/>
<name>A0A4R3RYV2_9HYPH</name>
<dbReference type="Proteomes" id="UP000295507">
    <property type="component" value="Unassembled WGS sequence"/>
</dbReference>
<accession>A0A4R3RYV2</accession>
<sequence length="41" mass="4611">MLRLPAKGQPLSGCQIEGVDLMLLLLNPEFMAVDVEEDRLR</sequence>
<reference evidence="1 2" key="1">
    <citation type="submission" date="2019-03" db="EMBL/GenBank/DDBJ databases">
        <title>Genomic Encyclopedia of Type Strains, Phase IV (KMG-V): Genome sequencing to study the core and pangenomes of soil and plant-associated prokaryotes.</title>
        <authorList>
            <person name="Whitman W."/>
        </authorList>
    </citation>
    <scope>NUCLEOTIDE SEQUENCE [LARGE SCALE GENOMIC DNA]</scope>
    <source>
        <strain evidence="1 2">IE4868</strain>
    </source>
</reference>
<gene>
    <name evidence="1" type="ORF">EV129_1067</name>
</gene>
<evidence type="ECO:0000313" key="2">
    <source>
        <dbReference type="Proteomes" id="UP000295507"/>
    </source>
</evidence>
<comment type="caution">
    <text evidence="1">The sequence shown here is derived from an EMBL/GenBank/DDBJ whole genome shotgun (WGS) entry which is preliminary data.</text>
</comment>
<proteinExistence type="predicted"/>